<dbReference type="EMBL" id="DS113240">
    <property type="protein sequence ID" value="EAY16633.1"/>
    <property type="molecule type" value="Genomic_DNA"/>
</dbReference>
<gene>
    <name evidence="1" type="ORF">TVAG_434700</name>
</gene>
<dbReference type="VEuPathDB" id="TrichDB:TVAGG3_0376860"/>
<organism evidence="1 2">
    <name type="scientific">Trichomonas vaginalis (strain ATCC PRA-98 / G3)</name>
    <dbReference type="NCBI Taxonomy" id="412133"/>
    <lineage>
        <taxon>Eukaryota</taxon>
        <taxon>Metamonada</taxon>
        <taxon>Parabasalia</taxon>
        <taxon>Trichomonadida</taxon>
        <taxon>Trichomonadidae</taxon>
        <taxon>Trichomonas</taxon>
    </lineage>
</organism>
<keyword evidence="2" id="KW-1185">Reference proteome</keyword>
<protein>
    <submittedName>
        <fullName evidence="1">Uncharacterized protein</fullName>
    </submittedName>
</protein>
<proteinExistence type="predicted"/>
<sequence length="79" mass="8996">MNMNAMISLKREEAKNSQNVNVNVEPKTSVYVSTDRIPLSESAVKSRDIEILPPPPEYPEVNEDGKDKIYYEQQIKASK</sequence>
<dbReference type="KEGG" id="tva:4774644"/>
<name>A2DSQ3_TRIV3</name>
<accession>A2DSQ3</accession>
<reference evidence="1" key="2">
    <citation type="journal article" date="2007" name="Science">
        <title>Draft genome sequence of the sexually transmitted pathogen Trichomonas vaginalis.</title>
        <authorList>
            <person name="Carlton J.M."/>
            <person name="Hirt R.P."/>
            <person name="Silva J.C."/>
            <person name="Delcher A.L."/>
            <person name="Schatz M."/>
            <person name="Zhao Q."/>
            <person name="Wortman J.R."/>
            <person name="Bidwell S.L."/>
            <person name="Alsmark U.C.M."/>
            <person name="Besteiro S."/>
            <person name="Sicheritz-Ponten T."/>
            <person name="Noel C.J."/>
            <person name="Dacks J.B."/>
            <person name="Foster P.G."/>
            <person name="Simillion C."/>
            <person name="Van de Peer Y."/>
            <person name="Miranda-Saavedra D."/>
            <person name="Barton G.J."/>
            <person name="Westrop G.D."/>
            <person name="Mueller S."/>
            <person name="Dessi D."/>
            <person name="Fiori P.L."/>
            <person name="Ren Q."/>
            <person name="Paulsen I."/>
            <person name="Zhang H."/>
            <person name="Bastida-Corcuera F.D."/>
            <person name="Simoes-Barbosa A."/>
            <person name="Brown M.T."/>
            <person name="Hayes R.D."/>
            <person name="Mukherjee M."/>
            <person name="Okumura C.Y."/>
            <person name="Schneider R."/>
            <person name="Smith A.J."/>
            <person name="Vanacova S."/>
            <person name="Villalvazo M."/>
            <person name="Haas B.J."/>
            <person name="Pertea M."/>
            <person name="Feldblyum T.V."/>
            <person name="Utterback T.R."/>
            <person name="Shu C.L."/>
            <person name="Osoegawa K."/>
            <person name="de Jong P.J."/>
            <person name="Hrdy I."/>
            <person name="Horvathova L."/>
            <person name="Zubacova Z."/>
            <person name="Dolezal P."/>
            <person name="Malik S.B."/>
            <person name="Logsdon J.M. Jr."/>
            <person name="Henze K."/>
            <person name="Gupta A."/>
            <person name="Wang C.C."/>
            <person name="Dunne R.L."/>
            <person name="Upcroft J.A."/>
            <person name="Upcroft P."/>
            <person name="White O."/>
            <person name="Salzberg S.L."/>
            <person name="Tang P."/>
            <person name="Chiu C.-H."/>
            <person name="Lee Y.-S."/>
            <person name="Embley T.M."/>
            <person name="Coombs G.H."/>
            <person name="Mottram J.C."/>
            <person name="Tachezy J."/>
            <person name="Fraser-Liggett C.M."/>
            <person name="Johnson P.J."/>
        </authorList>
    </citation>
    <scope>NUCLEOTIDE SEQUENCE [LARGE SCALE GENOMIC DNA]</scope>
    <source>
        <strain evidence="1">G3</strain>
    </source>
</reference>
<dbReference type="VEuPathDB" id="TrichDB:TVAG_434700"/>
<reference evidence="1" key="1">
    <citation type="submission" date="2006-10" db="EMBL/GenBank/DDBJ databases">
        <authorList>
            <person name="Amadeo P."/>
            <person name="Zhao Q."/>
            <person name="Wortman J."/>
            <person name="Fraser-Liggett C."/>
            <person name="Carlton J."/>
        </authorList>
    </citation>
    <scope>NUCLEOTIDE SEQUENCE</scope>
    <source>
        <strain evidence="1">G3</strain>
    </source>
</reference>
<evidence type="ECO:0000313" key="1">
    <source>
        <dbReference type="EMBL" id="EAY16633.1"/>
    </source>
</evidence>
<dbReference type="AlphaFoldDB" id="A2DSQ3"/>
<dbReference type="InParanoid" id="A2DSQ3"/>
<dbReference type="RefSeq" id="XP_001328856.1">
    <property type="nucleotide sequence ID" value="XM_001328821.1"/>
</dbReference>
<evidence type="ECO:0000313" key="2">
    <source>
        <dbReference type="Proteomes" id="UP000001542"/>
    </source>
</evidence>
<dbReference type="Proteomes" id="UP000001542">
    <property type="component" value="Unassembled WGS sequence"/>
</dbReference>